<reference evidence="3 5" key="3">
    <citation type="submission" date="2019-07" db="EMBL/GenBank/DDBJ databases">
        <title>Active sludge and wastewater microbial communities from Klosterneuburg, Austria.</title>
        <authorList>
            <person name="Wagner M."/>
        </authorList>
    </citation>
    <scope>NUCLEOTIDE SEQUENCE [LARGE SCALE GENOMIC DNA]</scope>
    <source>
        <strain evidence="3 5">Nm2</strain>
    </source>
</reference>
<dbReference type="SUPFAM" id="SSF48208">
    <property type="entry name" value="Six-hairpin glycosidases"/>
    <property type="match status" value="1"/>
</dbReference>
<dbReference type="OrthoDB" id="9762614at2"/>
<sequence>MSNHLAGETSPYLLQHADNPVDWYPWGETALALARTQDKPILLSIGYSACHWCHVMARESFEDHEVAAAMNKYFINIKVDREERPDLDQIYQTAHYILNHRHGGWPLTIFLTPEQKPFFGGTYFPKEPRYNLPGFLELLPKIAELYRTRREDIEQQNSALLAMLAETLPATTTDISASSCHLIEQASAQLLENFDQAHGGFGAAPKFFHPAELKFCLQWYFSEEDKQAWHIAAYTLEKMANGGVYDQLGGGFFRYSTDQYWRIPHFEKMLYDNGLLLQLYADAWLATHYSLFKRIAHETVGWLMREMQSGPKEEGYFASLDADSEHEEGKFYVWDKDEIELVLTADEYAVIAPYFGLSRPPNFENKYWHLEIMQAIAAIASDRGISQEEVQQWIETARRKLFSKREQRVHPGRDEKILTSWNGLMIKGMARAGRIFEESEWIKSAMLAVDFIGTTLWKNNRLLATFKDGKARHNAYLDDYAFLLDGLLELMQAEFRQSDLELARALAEVLLDQFEDKQLGGFFFTSRDHEKLIHRPKAGQDNAIPSGNGVAAISLQRLGYLLGEYRYLQSAEHTLKLFYPEIQRHPSAYCSLLLALKEWLTPPQIVILRGKGALLSEWHRALTLHAPAAIVLALPIELAGLPQSLNKALPVDQSVNAWVCQGETCLPEIKNLQELLQACKVKGRMIFPL</sequence>
<dbReference type="InterPro" id="IPR036249">
    <property type="entry name" value="Thioredoxin-like_sf"/>
</dbReference>
<dbReference type="Proteomes" id="UP000034156">
    <property type="component" value="Chromosome"/>
</dbReference>
<evidence type="ECO:0000313" key="5">
    <source>
        <dbReference type="Proteomes" id="UP000324176"/>
    </source>
</evidence>
<dbReference type="PANTHER" id="PTHR42899">
    <property type="entry name" value="SPERMATOGENESIS-ASSOCIATED PROTEIN 20"/>
    <property type="match status" value="1"/>
</dbReference>
<reference evidence="4" key="1">
    <citation type="submission" date="2015-05" db="EMBL/GenBank/DDBJ databases">
        <title>Draft genome of Nitrosomonas communis strain Nm2.</title>
        <authorList>
            <person name="Kozlowski J.A."/>
            <person name="Kits K.D."/>
            <person name="Stein L.Y."/>
        </authorList>
    </citation>
    <scope>NUCLEOTIDE SEQUENCE [LARGE SCALE GENOMIC DNA]</scope>
    <source>
        <strain evidence="4">Nm2</strain>
    </source>
</reference>
<dbReference type="InterPro" id="IPR024705">
    <property type="entry name" value="Ssp411"/>
</dbReference>
<accession>A0A0F7KLF6</accession>
<keyword evidence="4" id="KW-1185">Reference proteome</keyword>
<dbReference type="EMBL" id="CP011451">
    <property type="protein sequence ID" value="AKH39677.1"/>
    <property type="molecule type" value="Genomic_DNA"/>
</dbReference>
<evidence type="ECO:0000259" key="1">
    <source>
        <dbReference type="Pfam" id="PF03190"/>
    </source>
</evidence>
<dbReference type="AlphaFoldDB" id="A0A0F7KLF6"/>
<dbReference type="SUPFAM" id="SSF52833">
    <property type="entry name" value="Thioredoxin-like"/>
    <property type="match status" value="1"/>
</dbReference>
<dbReference type="Gene3D" id="3.40.30.10">
    <property type="entry name" value="Glutaredoxin"/>
    <property type="match status" value="1"/>
</dbReference>
<dbReference type="InterPro" id="IPR008928">
    <property type="entry name" value="6-hairpin_glycosidase_sf"/>
</dbReference>
<feature type="domain" description="Spermatogenesis-associated protein 20-like TRX" evidence="1">
    <location>
        <begin position="3"/>
        <end position="164"/>
    </location>
</feature>
<dbReference type="KEGG" id="nco:AAW31_15085"/>
<dbReference type="Proteomes" id="UP000324176">
    <property type="component" value="Unassembled WGS sequence"/>
</dbReference>
<name>A0A0F7KLF6_9PROT</name>
<dbReference type="PANTHER" id="PTHR42899:SF1">
    <property type="entry name" value="SPERMATOGENESIS-ASSOCIATED PROTEIN 20"/>
    <property type="match status" value="1"/>
</dbReference>
<reference evidence="2 4" key="2">
    <citation type="journal article" date="2016" name="Genome Announc.">
        <title>Genome Sequence of Nitrosomonas communis Strain Nm2, a Mesophilic Ammonia-Oxidizing Bacterium Isolated from Mediterranean Soil.</title>
        <authorList>
            <person name="Kozlowski J.A."/>
            <person name="Kits K.D."/>
            <person name="Stein L.Y."/>
        </authorList>
    </citation>
    <scope>NUCLEOTIDE SEQUENCE [LARGE SCALE GENOMIC DNA]</scope>
    <source>
        <strain evidence="2 4">Nm2</strain>
    </source>
</reference>
<gene>
    <name evidence="2" type="ORF">AAW31_15085</name>
    <name evidence="3" type="ORF">BCL69_106612</name>
</gene>
<evidence type="ECO:0000313" key="4">
    <source>
        <dbReference type="Proteomes" id="UP000034156"/>
    </source>
</evidence>
<protein>
    <submittedName>
        <fullName evidence="2">Thioredoxin</fullName>
    </submittedName>
</protein>
<dbReference type="EMBL" id="VNHT01000066">
    <property type="protein sequence ID" value="TYP79892.1"/>
    <property type="molecule type" value="Genomic_DNA"/>
</dbReference>
<evidence type="ECO:0000313" key="2">
    <source>
        <dbReference type="EMBL" id="AKH39677.1"/>
    </source>
</evidence>
<evidence type="ECO:0000313" key="3">
    <source>
        <dbReference type="EMBL" id="TYP79892.1"/>
    </source>
</evidence>
<dbReference type="PIRSF" id="PIRSF006402">
    <property type="entry name" value="UCP006402_thioredoxin"/>
    <property type="match status" value="1"/>
</dbReference>
<dbReference type="Pfam" id="PF03190">
    <property type="entry name" value="Thioredox_DsbH"/>
    <property type="match status" value="1"/>
</dbReference>
<dbReference type="GO" id="GO:0005975">
    <property type="term" value="P:carbohydrate metabolic process"/>
    <property type="evidence" value="ECO:0007669"/>
    <property type="project" value="InterPro"/>
</dbReference>
<organism evidence="2 4">
    <name type="scientific">Nitrosomonas communis</name>
    <dbReference type="NCBI Taxonomy" id="44574"/>
    <lineage>
        <taxon>Bacteria</taxon>
        <taxon>Pseudomonadati</taxon>
        <taxon>Pseudomonadota</taxon>
        <taxon>Betaproteobacteria</taxon>
        <taxon>Nitrosomonadales</taxon>
        <taxon>Nitrosomonadaceae</taxon>
        <taxon>Nitrosomonas</taxon>
    </lineage>
</organism>
<dbReference type="CDD" id="cd02955">
    <property type="entry name" value="SSP411"/>
    <property type="match status" value="1"/>
</dbReference>
<dbReference type="PATRIC" id="fig|44574.3.peg.3649"/>
<proteinExistence type="predicted"/>
<dbReference type="InterPro" id="IPR004879">
    <property type="entry name" value="Ssp411-like_TRX"/>
</dbReference>